<dbReference type="SUPFAM" id="SSF53187">
    <property type="entry name" value="Zn-dependent exopeptidases"/>
    <property type="match status" value="1"/>
</dbReference>
<dbReference type="InterPro" id="IPR002933">
    <property type="entry name" value="Peptidase_M20"/>
</dbReference>
<reference evidence="6 7" key="1">
    <citation type="submission" date="2019-10" db="EMBL/GenBank/DDBJ databases">
        <title>Draft Genome Sequence of Cytophagaceae sp. SJW1-29.</title>
        <authorList>
            <person name="Choi A."/>
        </authorList>
    </citation>
    <scope>NUCLEOTIDE SEQUENCE [LARGE SCALE GENOMIC DNA]</scope>
    <source>
        <strain evidence="6 7">SJW1-29</strain>
    </source>
</reference>
<keyword evidence="7" id="KW-1185">Reference proteome</keyword>
<accession>A0A7C9BE15</accession>
<dbReference type="PROSITE" id="PS00759">
    <property type="entry name" value="ARGE_DAPE_CPG2_2"/>
    <property type="match status" value="1"/>
</dbReference>
<dbReference type="InterPro" id="IPR001261">
    <property type="entry name" value="ArgE/DapE_CS"/>
</dbReference>
<evidence type="ECO:0000256" key="3">
    <source>
        <dbReference type="ARBA" id="ARBA00022801"/>
    </source>
</evidence>
<dbReference type="PROSITE" id="PS00758">
    <property type="entry name" value="ARGE_DAPE_CPG2_1"/>
    <property type="match status" value="1"/>
</dbReference>
<dbReference type="EMBL" id="WHLY01000002">
    <property type="protein sequence ID" value="MPR35196.1"/>
    <property type="molecule type" value="Genomic_DNA"/>
</dbReference>
<feature type="domain" description="Peptidase M20 dimerisation" evidence="5">
    <location>
        <begin position="214"/>
        <end position="330"/>
    </location>
</feature>
<dbReference type="PANTHER" id="PTHR43808">
    <property type="entry name" value="ACETYLORNITHINE DEACETYLASE"/>
    <property type="match status" value="1"/>
</dbReference>
<dbReference type="Pfam" id="PF01546">
    <property type="entry name" value="Peptidase_M20"/>
    <property type="match status" value="1"/>
</dbReference>
<organism evidence="6 7">
    <name type="scientific">Salmonirosea aquatica</name>
    <dbReference type="NCBI Taxonomy" id="2654236"/>
    <lineage>
        <taxon>Bacteria</taxon>
        <taxon>Pseudomonadati</taxon>
        <taxon>Bacteroidota</taxon>
        <taxon>Cytophagia</taxon>
        <taxon>Cytophagales</taxon>
        <taxon>Spirosomataceae</taxon>
        <taxon>Salmonirosea</taxon>
    </lineage>
</organism>
<name>A0A7C9BE15_9BACT</name>
<dbReference type="InterPro" id="IPR050072">
    <property type="entry name" value="Peptidase_M20A"/>
</dbReference>
<keyword evidence="2" id="KW-0479">Metal-binding</keyword>
<dbReference type="Gene3D" id="3.40.630.10">
    <property type="entry name" value="Zn peptidases"/>
    <property type="match status" value="1"/>
</dbReference>
<dbReference type="InterPro" id="IPR036264">
    <property type="entry name" value="Bact_exopeptidase_dim_dom"/>
</dbReference>
<evidence type="ECO:0000256" key="1">
    <source>
        <dbReference type="ARBA" id="ARBA00001947"/>
    </source>
</evidence>
<evidence type="ECO:0000256" key="2">
    <source>
        <dbReference type="ARBA" id="ARBA00022723"/>
    </source>
</evidence>
<sequence>MKSRFGILFITAAIGLLAFPVMGQKLSKTELAIAKNVEKNYPESIRFLAETVNINSGSQNPAGVRKAGALYKKLLEDLGFTTTWVDMPESMNRGGHLIAEIKGTKGKRLLLIGHIDTVFESDSPFQKWEQKDSIAVGPGSSDMKGGNMVLIYALKALREAGQLDDRQIVVILHGDEESPGSPLETSRKDIVDLAKRSDIALGFENGTGFNYATVARRGSSGWSLSVSGKQSHSSGIFSKNSGAGAIYETARILNEFYAELQEPNLTFSPGLILGGTTAQLEASGIQGMASGKSNLVANTTLVKGDLRFLTNEQKERAREKMRAIVARNLPLTQAEITFTDGYPAMPPTEGNMAVLNILNQVSLDLGQGEVRPFDPGRRGAGDISFVAEYVDGLDGLGVQGSGAHAPGEYVHLTSIQPIVKRTAVLMYRLTRDSSKTTAE</sequence>
<dbReference type="Pfam" id="PF07687">
    <property type="entry name" value="M20_dimer"/>
    <property type="match status" value="1"/>
</dbReference>
<comment type="caution">
    <text evidence="6">The sequence shown here is derived from an EMBL/GenBank/DDBJ whole genome shotgun (WGS) entry which is preliminary data.</text>
</comment>
<proteinExistence type="predicted"/>
<dbReference type="Gene3D" id="3.30.70.360">
    <property type="match status" value="1"/>
</dbReference>
<dbReference type="RefSeq" id="WP_152762035.1">
    <property type="nucleotide sequence ID" value="NZ_WHLY01000002.1"/>
</dbReference>
<dbReference type="PANTHER" id="PTHR43808:SF32">
    <property type="entry name" value="ARGE_DAPE-RELATED DEACYLASE"/>
    <property type="match status" value="1"/>
</dbReference>
<evidence type="ECO:0000259" key="5">
    <source>
        <dbReference type="Pfam" id="PF07687"/>
    </source>
</evidence>
<protein>
    <submittedName>
        <fullName evidence="6">M20/M25/M40 family metallo-hydrolase</fullName>
    </submittedName>
</protein>
<dbReference type="GO" id="GO:0046872">
    <property type="term" value="F:metal ion binding"/>
    <property type="evidence" value="ECO:0007669"/>
    <property type="project" value="UniProtKB-KW"/>
</dbReference>
<dbReference type="Proteomes" id="UP000479293">
    <property type="component" value="Unassembled WGS sequence"/>
</dbReference>
<evidence type="ECO:0000313" key="6">
    <source>
        <dbReference type="EMBL" id="MPR35196.1"/>
    </source>
</evidence>
<evidence type="ECO:0000313" key="7">
    <source>
        <dbReference type="Proteomes" id="UP000479293"/>
    </source>
</evidence>
<evidence type="ECO:0000256" key="4">
    <source>
        <dbReference type="ARBA" id="ARBA00022833"/>
    </source>
</evidence>
<dbReference type="AlphaFoldDB" id="A0A7C9BE15"/>
<comment type="cofactor">
    <cofactor evidence="1">
        <name>Zn(2+)</name>
        <dbReference type="ChEBI" id="CHEBI:29105"/>
    </cofactor>
</comment>
<dbReference type="SUPFAM" id="SSF55031">
    <property type="entry name" value="Bacterial exopeptidase dimerisation domain"/>
    <property type="match status" value="1"/>
</dbReference>
<keyword evidence="4" id="KW-0862">Zinc</keyword>
<keyword evidence="3 6" id="KW-0378">Hydrolase</keyword>
<gene>
    <name evidence="6" type="ORF">GBK04_18035</name>
</gene>
<dbReference type="InterPro" id="IPR011650">
    <property type="entry name" value="Peptidase_M20_dimer"/>
</dbReference>
<dbReference type="GO" id="GO:0016787">
    <property type="term" value="F:hydrolase activity"/>
    <property type="evidence" value="ECO:0007669"/>
    <property type="project" value="UniProtKB-KW"/>
</dbReference>